<keyword evidence="2" id="KW-1185">Reference proteome</keyword>
<dbReference type="RefSeq" id="WP_143174463.1">
    <property type="nucleotide sequence ID" value="NZ_FQVN01000014.1"/>
</dbReference>
<name>A0A1M5MUT0_STRHI</name>
<evidence type="ECO:0000313" key="1">
    <source>
        <dbReference type="EMBL" id="SHG80937.1"/>
    </source>
</evidence>
<evidence type="ECO:0000313" key="2">
    <source>
        <dbReference type="Proteomes" id="UP000184501"/>
    </source>
</evidence>
<accession>A0A1M5MUT0</accession>
<dbReference type="STRING" id="2017.SAMN05444320_11456"/>
<dbReference type="EMBL" id="FQVN01000014">
    <property type="protein sequence ID" value="SHG80937.1"/>
    <property type="molecule type" value="Genomic_DNA"/>
</dbReference>
<gene>
    <name evidence="1" type="ORF">SAMN05444320_11456</name>
</gene>
<sequence length="130" mass="13804">MRVELTGLSFTESGSIVEFRCSAGEGAGLWVSNDPPRVGGTCDVELDVEAEMASEVRLRSGGVAGLRLRGEHVVLSGQLRVLPEEAVYLEVGGSTVSVELPEDVDLPGESGDLVELTVARTVVRLFPHNL</sequence>
<dbReference type="Proteomes" id="UP000184501">
    <property type="component" value="Unassembled WGS sequence"/>
</dbReference>
<organism evidence="1 2">
    <name type="scientific">Streptoalloteichus hindustanus</name>
    <dbReference type="NCBI Taxonomy" id="2017"/>
    <lineage>
        <taxon>Bacteria</taxon>
        <taxon>Bacillati</taxon>
        <taxon>Actinomycetota</taxon>
        <taxon>Actinomycetes</taxon>
        <taxon>Pseudonocardiales</taxon>
        <taxon>Pseudonocardiaceae</taxon>
        <taxon>Streptoalloteichus</taxon>
    </lineage>
</organism>
<proteinExistence type="predicted"/>
<dbReference type="OrthoDB" id="9955670at2"/>
<reference evidence="1 2" key="1">
    <citation type="submission" date="2016-11" db="EMBL/GenBank/DDBJ databases">
        <authorList>
            <person name="Jaros S."/>
            <person name="Januszkiewicz K."/>
            <person name="Wedrychowicz H."/>
        </authorList>
    </citation>
    <scope>NUCLEOTIDE SEQUENCE [LARGE SCALE GENOMIC DNA]</scope>
    <source>
        <strain evidence="1 2">DSM 44523</strain>
    </source>
</reference>
<dbReference type="AlphaFoldDB" id="A0A1M5MUT0"/>
<protein>
    <submittedName>
        <fullName evidence="1">Uncharacterized protein</fullName>
    </submittedName>
</protein>